<gene>
    <name evidence="2" type="primary">ORF167</name>
</gene>
<sequence length="77" mass="8370">GEDEDDIFSSAVKPLDSNRSRKTVSLFDDSDIGGKKTDKEEATSKDTSQAGKKRGSTLFDEEEPLFTNQPSQTGGNK</sequence>
<evidence type="ECO:0000256" key="1">
    <source>
        <dbReference type="SAM" id="MobiDB-lite"/>
    </source>
</evidence>
<dbReference type="AlphaFoldDB" id="A0A0B6XSY4"/>
<protein>
    <submittedName>
        <fullName evidence="2">Uncharacterized protein</fullName>
    </submittedName>
</protein>
<feature type="region of interest" description="Disordered" evidence="1">
    <location>
        <begin position="27"/>
        <end position="77"/>
    </location>
</feature>
<accession>A0A0B6XSY4</accession>
<evidence type="ECO:0000313" key="2">
    <source>
        <dbReference type="EMBL" id="CEK46938.1"/>
    </source>
</evidence>
<feature type="compositionally biased region" description="Polar residues" evidence="1">
    <location>
        <begin position="66"/>
        <end position="77"/>
    </location>
</feature>
<proteinExistence type="predicted"/>
<feature type="non-terminal residue" evidence="2">
    <location>
        <position position="77"/>
    </location>
</feature>
<feature type="non-terminal residue" evidence="2">
    <location>
        <position position="1"/>
    </location>
</feature>
<organism evidence="2">
    <name type="scientific">Arion vulgaris</name>
    <dbReference type="NCBI Taxonomy" id="1028688"/>
    <lineage>
        <taxon>Eukaryota</taxon>
        <taxon>Metazoa</taxon>
        <taxon>Spiralia</taxon>
        <taxon>Lophotrochozoa</taxon>
        <taxon>Mollusca</taxon>
        <taxon>Gastropoda</taxon>
        <taxon>Heterobranchia</taxon>
        <taxon>Euthyneura</taxon>
        <taxon>Panpulmonata</taxon>
        <taxon>Eupulmonata</taxon>
        <taxon>Stylommatophora</taxon>
        <taxon>Helicina</taxon>
        <taxon>Arionoidea</taxon>
        <taxon>Arionidae</taxon>
        <taxon>Arion</taxon>
    </lineage>
</organism>
<feature type="compositionally biased region" description="Basic and acidic residues" evidence="1">
    <location>
        <begin position="32"/>
        <end position="44"/>
    </location>
</feature>
<dbReference type="EMBL" id="HACG01000073">
    <property type="protein sequence ID" value="CEK46938.1"/>
    <property type="molecule type" value="Transcribed_RNA"/>
</dbReference>
<reference evidence="2" key="1">
    <citation type="submission" date="2014-12" db="EMBL/GenBank/DDBJ databases">
        <title>Insight into the proteome of Arion vulgaris.</title>
        <authorList>
            <person name="Aradska J."/>
            <person name="Bulat T."/>
            <person name="Smidak R."/>
            <person name="Sarate P."/>
            <person name="Gangsoo J."/>
            <person name="Sialana F."/>
            <person name="Bilban M."/>
            <person name="Lubec G."/>
        </authorList>
    </citation>
    <scope>NUCLEOTIDE SEQUENCE</scope>
    <source>
        <tissue evidence="2">Skin</tissue>
    </source>
</reference>
<name>A0A0B6XSY4_9EUPU</name>